<accession>A0A809ZVU7</accession>
<gene>
    <name evidence="1" type="ORF">XF5B_39060</name>
</gene>
<dbReference type="RefSeq" id="WP_183117508.1">
    <property type="nucleotide sequence ID" value="NZ_AP022638.1"/>
</dbReference>
<protein>
    <submittedName>
        <fullName evidence="1">Uncharacterized protein</fullName>
    </submittedName>
</protein>
<sequence>MTATFDAQALAGKYGLDRPGRSFAVEARASGFFVTGTDSGHRADAILHANQLTDPEAAKLALVGAIQTLDYMLDIDLAAEPA</sequence>
<proteinExistence type="predicted"/>
<dbReference type="AlphaFoldDB" id="A0A809ZVU7"/>
<reference evidence="1" key="1">
    <citation type="submission" date="2020-05" db="EMBL/GenBank/DDBJ databases">
        <title>Complete genome sequence of Bradyrhizobium diazoefficiens XF5 isolated from soybean nodule.</title>
        <authorList>
            <person name="Noda R."/>
            <person name="Kakizaki K."/>
            <person name="Minamisawa K."/>
        </authorList>
    </citation>
    <scope>NUCLEOTIDE SEQUENCE</scope>
    <source>
        <strain evidence="1">XF5</strain>
    </source>
</reference>
<name>A0A809ZVU7_9BRAD</name>
<dbReference type="EMBL" id="AP023095">
    <property type="protein sequence ID" value="BCE56394.1"/>
    <property type="molecule type" value="Genomic_DNA"/>
</dbReference>
<evidence type="ECO:0000313" key="1">
    <source>
        <dbReference type="EMBL" id="BCE56394.1"/>
    </source>
</evidence>
<organism evidence="1">
    <name type="scientific">Bradyrhizobium diazoefficiens</name>
    <dbReference type="NCBI Taxonomy" id="1355477"/>
    <lineage>
        <taxon>Bacteria</taxon>
        <taxon>Pseudomonadati</taxon>
        <taxon>Pseudomonadota</taxon>
        <taxon>Alphaproteobacteria</taxon>
        <taxon>Hyphomicrobiales</taxon>
        <taxon>Nitrobacteraceae</taxon>
        <taxon>Bradyrhizobium</taxon>
    </lineage>
</organism>